<sequence>MAAGAAAVMVRGMPGGRSSKIYAACEQLVAALRVRPEVALRAEGAAAALSALRVCAAAEHELRRASGFLPGFGRLALRLGAFGDTGGGVVLLASVGRLPGAPAAPAGSPPLPVARRSDPGEVAGALARRLRAGGAGPVVLRAVGPAAADNLLRAVRAAQAELAAKGAALAVAPALGASLAFDRLDQNELQASVFWWTQPAAPLLVLPGR</sequence>
<organism evidence="2 3">
    <name type="scientific">Prorocentrum cordatum</name>
    <dbReference type="NCBI Taxonomy" id="2364126"/>
    <lineage>
        <taxon>Eukaryota</taxon>
        <taxon>Sar</taxon>
        <taxon>Alveolata</taxon>
        <taxon>Dinophyceae</taxon>
        <taxon>Prorocentrales</taxon>
        <taxon>Prorocentraceae</taxon>
        <taxon>Prorocentrum</taxon>
    </lineage>
</organism>
<keyword evidence="3" id="KW-1185">Reference proteome</keyword>
<reference evidence="2" key="1">
    <citation type="submission" date="2023-10" db="EMBL/GenBank/DDBJ databases">
        <authorList>
            <person name="Chen Y."/>
            <person name="Shah S."/>
            <person name="Dougan E. K."/>
            <person name="Thang M."/>
            <person name="Chan C."/>
        </authorList>
    </citation>
    <scope>NUCLEOTIDE SEQUENCE [LARGE SCALE GENOMIC DNA]</scope>
</reference>
<dbReference type="InterPro" id="IPR036882">
    <property type="entry name" value="Alba-like_dom_sf"/>
</dbReference>
<dbReference type="Proteomes" id="UP001189429">
    <property type="component" value="Unassembled WGS sequence"/>
</dbReference>
<name>A0ABN9VVD4_9DINO</name>
<comment type="caution">
    <text evidence="2">The sequence shown here is derived from an EMBL/GenBank/DDBJ whole genome shotgun (WGS) entry which is preliminary data.</text>
</comment>
<proteinExistence type="predicted"/>
<accession>A0ABN9VVD4</accession>
<gene>
    <name evidence="2" type="ORF">PCOR1329_LOCUS60801</name>
</gene>
<evidence type="ECO:0000313" key="2">
    <source>
        <dbReference type="EMBL" id="CAK0876428.1"/>
    </source>
</evidence>
<evidence type="ECO:0000256" key="1">
    <source>
        <dbReference type="ARBA" id="ARBA00022884"/>
    </source>
</evidence>
<dbReference type="Gene3D" id="3.30.110.20">
    <property type="entry name" value="Alba-like domain"/>
    <property type="match status" value="1"/>
</dbReference>
<dbReference type="EMBL" id="CAUYUJ010017625">
    <property type="protein sequence ID" value="CAK0876428.1"/>
    <property type="molecule type" value="Genomic_DNA"/>
</dbReference>
<protein>
    <submittedName>
        <fullName evidence="2">Uncharacterized protein</fullName>
    </submittedName>
</protein>
<evidence type="ECO:0000313" key="3">
    <source>
        <dbReference type="Proteomes" id="UP001189429"/>
    </source>
</evidence>
<keyword evidence="1" id="KW-0694">RNA-binding</keyword>
<dbReference type="Pfam" id="PF04232">
    <property type="entry name" value="SpoVS"/>
    <property type="match status" value="1"/>
</dbReference>
<dbReference type="InterPro" id="IPR007347">
    <property type="entry name" value="SpoVS"/>
</dbReference>